<dbReference type="Pfam" id="PF03401">
    <property type="entry name" value="TctC"/>
    <property type="match status" value="1"/>
</dbReference>
<evidence type="ECO:0000313" key="4">
    <source>
        <dbReference type="Proteomes" id="UP001596001"/>
    </source>
</evidence>
<dbReference type="RefSeq" id="WP_382429681.1">
    <property type="nucleotide sequence ID" value="NZ_JBHSHJ010000001.1"/>
</dbReference>
<sequence length="329" mass="34577">MPALRRHFLTRILRTAALAVTCTAGAAALAQTAKPVHILVGFPAGGGSDMIARLLADKLKEPLGTSVVVDNRPGAGGQIAAQTLKAAPADGTTLFLSHDHTISILPLVVKNPGYQPAQDFVPVAGFATFVNAFAVSGATPAKGFKEYVEWIKTQGAGKGAVGIPAPASTPEFLVKLIGQKYQLDLISAPYRGSAPMLADMLGNQIAAGVGSVPDFIENHKAGKVRVVGVLGAQRQAAMPDVPTFDELGLKGFEELPFYGIYAPKGTPVAEIQRLSAAIAKVLALPDVHKQLTDMGLTVGYMSSEQLATRERAYSQAWAQIIQKSGFQPR</sequence>
<dbReference type="SUPFAM" id="SSF53850">
    <property type="entry name" value="Periplasmic binding protein-like II"/>
    <property type="match status" value="1"/>
</dbReference>
<dbReference type="PANTHER" id="PTHR42928">
    <property type="entry name" value="TRICARBOXYLATE-BINDING PROTEIN"/>
    <property type="match status" value="1"/>
</dbReference>
<evidence type="ECO:0000256" key="1">
    <source>
        <dbReference type="ARBA" id="ARBA00006987"/>
    </source>
</evidence>
<evidence type="ECO:0000256" key="2">
    <source>
        <dbReference type="SAM" id="SignalP"/>
    </source>
</evidence>
<dbReference type="PANTHER" id="PTHR42928:SF5">
    <property type="entry name" value="BLR1237 PROTEIN"/>
    <property type="match status" value="1"/>
</dbReference>
<name>A0ABV9QAF3_9BURK</name>
<feature type="chain" id="PRO_5046085289" evidence="2">
    <location>
        <begin position="27"/>
        <end position="329"/>
    </location>
</feature>
<dbReference type="PIRSF" id="PIRSF017082">
    <property type="entry name" value="YflP"/>
    <property type="match status" value="1"/>
</dbReference>
<evidence type="ECO:0000313" key="3">
    <source>
        <dbReference type="EMBL" id="MFC4787854.1"/>
    </source>
</evidence>
<dbReference type="Proteomes" id="UP001596001">
    <property type="component" value="Unassembled WGS sequence"/>
</dbReference>
<gene>
    <name evidence="3" type="ORF">ACFO6X_02440</name>
</gene>
<feature type="signal peptide" evidence="2">
    <location>
        <begin position="1"/>
        <end position="26"/>
    </location>
</feature>
<dbReference type="InterPro" id="IPR042100">
    <property type="entry name" value="Bug_dom1"/>
</dbReference>
<dbReference type="Gene3D" id="3.40.190.10">
    <property type="entry name" value="Periplasmic binding protein-like II"/>
    <property type="match status" value="1"/>
</dbReference>
<keyword evidence="2" id="KW-0732">Signal</keyword>
<comment type="similarity">
    <text evidence="1">Belongs to the UPF0065 (bug) family.</text>
</comment>
<reference evidence="4" key="1">
    <citation type="journal article" date="2019" name="Int. J. Syst. Evol. Microbiol.">
        <title>The Global Catalogue of Microorganisms (GCM) 10K type strain sequencing project: providing services to taxonomists for standard genome sequencing and annotation.</title>
        <authorList>
            <consortium name="The Broad Institute Genomics Platform"/>
            <consortium name="The Broad Institute Genome Sequencing Center for Infectious Disease"/>
            <person name="Wu L."/>
            <person name="Ma J."/>
        </authorList>
    </citation>
    <scope>NUCLEOTIDE SEQUENCE [LARGE SCALE GENOMIC DNA]</scope>
    <source>
        <strain evidence="4">CCUG 49452</strain>
    </source>
</reference>
<organism evidence="3 4">
    <name type="scientific">Giesbergeria sinuosa</name>
    <dbReference type="NCBI Taxonomy" id="80883"/>
    <lineage>
        <taxon>Bacteria</taxon>
        <taxon>Pseudomonadati</taxon>
        <taxon>Pseudomonadota</taxon>
        <taxon>Betaproteobacteria</taxon>
        <taxon>Burkholderiales</taxon>
        <taxon>Comamonadaceae</taxon>
        <taxon>Giesbergeria</taxon>
    </lineage>
</organism>
<proteinExistence type="inferred from homology"/>
<dbReference type="Gene3D" id="3.40.190.150">
    <property type="entry name" value="Bordetella uptake gene, domain 1"/>
    <property type="match status" value="1"/>
</dbReference>
<accession>A0ABV9QAF3</accession>
<dbReference type="EMBL" id="JBHSHJ010000001">
    <property type="protein sequence ID" value="MFC4787854.1"/>
    <property type="molecule type" value="Genomic_DNA"/>
</dbReference>
<protein>
    <submittedName>
        <fullName evidence="3">Bug family tripartite tricarboxylate transporter substrate binding protein</fullName>
    </submittedName>
</protein>
<dbReference type="InterPro" id="IPR005064">
    <property type="entry name" value="BUG"/>
</dbReference>
<keyword evidence="4" id="KW-1185">Reference proteome</keyword>
<dbReference type="CDD" id="cd13579">
    <property type="entry name" value="PBP2_Bug_NagM"/>
    <property type="match status" value="1"/>
</dbReference>
<comment type="caution">
    <text evidence="3">The sequence shown here is derived from an EMBL/GenBank/DDBJ whole genome shotgun (WGS) entry which is preliminary data.</text>
</comment>